<dbReference type="EMBL" id="PKMF04000056">
    <property type="protein sequence ID" value="KAK7854341.1"/>
    <property type="molecule type" value="Genomic_DNA"/>
</dbReference>
<keyword evidence="2" id="KW-1185">Reference proteome</keyword>
<protein>
    <submittedName>
        <fullName evidence="1">Uncharacterized protein</fullName>
    </submittedName>
</protein>
<dbReference type="PANTHER" id="PTHR37234:SF1">
    <property type="entry name" value="OS03G0319200 PROTEIN"/>
    <property type="match status" value="1"/>
</dbReference>
<dbReference type="AlphaFoldDB" id="A0AAW0LT69"/>
<gene>
    <name evidence="1" type="ORF">CFP56_032593</name>
</gene>
<comment type="caution">
    <text evidence="1">The sequence shown here is derived from an EMBL/GenBank/DDBJ whole genome shotgun (WGS) entry which is preliminary data.</text>
</comment>
<reference evidence="1 2" key="1">
    <citation type="journal article" date="2018" name="Sci. Data">
        <title>The draft genome sequence of cork oak.</title>
        <authorList>
            <person name="Ramos A.M."/>
            <person name="Usie A."/>
            <person name="Barbosa P."/>
            <person name="Barros P.M."/>
            <person name="Capote T."/>
            <person name="Chaves I."/>
            <person name="Simoes F."/>
            <person name="Abreu I."/>
            <person name="Carrasquinho I."/>
            <person name="Faro C."/>
            <person name="Guimaraes J.B."/>
            <person name="Mendonca D."/>
            <person name="Nobrega F."/>
            <person name="Rodrigues L."/>
            <person name="Saibo N.J.M."/>
            <person name="Varela M.C."/>
            <person name="Egas C."/>
            <person name="Matos J."/>
            <person name="Miguel C.M."/>
            <person name="Oliveira M.M."/>
            <person name="Ricardo C.P."/>
            <person name="Goncalves S."/>
        </authorList>
    </citation>
    <scope>NUCLEOTIDE SEQUENCE [LARGE SCALE GENOMIC DNA]</scope>
    <source>
        <strain evidence="2">cv. HL8</strain>
    </source>
</reference>
<dbReference type="PANTHER" id="PTHR37234">
    <property type="entry name" value="OS03G0319200 PROTEIN"/>
    <property type="match status" value="1"/>
</dbReference>
<name>A0AAW0LT69_QUESU</name>
<proteinExistence type="predicted"/>
<organism evidence="1 2">
    <name type="scientific">Quercus suber</name>
    <name type="common">Cork oak</name>
    <dbReference type="NCBI Taxonomy" id="58331"/>
    <lineage>
        <taxon>Eukaryota</taxon>
        <taxon>Viridiplantae</taxon>
        <taxon>Streptophyta</taxon>
        <taxon>Embryophyta</taxon>
        <taxon>Tracheophyta</taxon>
        <taxon>Spermatophyta</taxon>
        <taxon>Magnoliopsida</taxon>
        <taxon>eudicotyledons</taxon>
        <taxon>Gunneridae</taxon>
        <taxon>Pentapetalae</taxon>
        <taxon>rosids</taxon>
        <taxon>fabids</taxon>
        <taxon>Fagales</taxon>
        <taxon>Fagaceae</taxon>
        <taxon>Quercus</taxon>
    </lineage>
</organism>
<dbReference type="Proteomes" id="UP000237347">
    <property type="component" value="Unassembled WGS sequence"/>
</dbReference>
<evidence type="ECO:0000313" key="2">
    <source>
        <dbReference type="Proteomes" id="UP000237347"/>
    </source>
</evidence>
<evidence type="ECO:0000313" key="1">
    <source>
        <dbReference type="EMBL" id="KAK7854341.1"/>
    </source>
</evidence>
<sequence length="70" mass="7892">MGLEAMPTTMTMVPESAAEKRRKLLMALEKCNEDLNALKKIIDTPSPVSVLDEFMTRSPLMNAQCNSRRH</sequence>
<accession>A0AAW0LT69</accession>